<keyword evidence="8" id="KW-0186">Copper</keyword>
<dbReference type="GO" id="GO:0005507">
    <property type="term" value="F:copper ion binding"/>
    <property type="evidence" value="ECO:0007669"/>
    <property type="project" value="InterPro"/>
</dbReference>
<dbReference type="EC" id="1.15.1.1" evidence="3"/>
<comment type="catalytic activity">
    <reaction evidence="10">
        <text>2 superoxide + 2 H(+) = H2O2 + O2</text>
        <dbReference type="Rhea" id="RHEA:20696"/>
        <dbReference type="ChEBI" id="CHEBI:15378"/>
        <dbReference type="ChEBI" id="CHEBI:15379"/>
        <dbReference type="ChEBI" id="CHEBI:16240"/>
        <dbReference type="ChEBI" id="CHEBI:18421"/>
        <dbReference type="EC" id="1.15.1.1"/>
    </reaction>
</comment>
<evidence type="ECO:0000256" key="12">
    <source>
        <dbReference type="SAM" id="SignalP"/>
    </source>
</evidence>
<dbReference type="Proteomes" id="UP000292052">
    <property type="component" value="Unassembled WGS sequence"/>
</dbReference>
<evidence type="ECO:0000256" key="9">
    <source>
        <dbReference type="ARBA" id="ARBA00023157"/>
    </source>
</evidence>
<dbReference type="AlphaFoldDB" id="A0A482VGD6"/>
<comment type="cofactor">
    <cofactor evidence="1">
        <name>Zn(2+)</name>
        <dbReference type="ChEBI" id="CHEBI:29105"/>
    </cofactor>
</comment>
<evidence type="ECO:0000256" key="11">
    <source>
        <dbReference type="ARBA" id="ARBA00072705"/>
    </source>
</evidence>
<comment type="caution">
    <text evidence="14">The sequence shown here is derived from an EMBL/GenBank/DDBJ whole genome shotgun (WGS) entry which is preliminary data.</text>
</comment>
<evidence type="ECO:0000256" key="6">
    <source>
        <dbReference type="ARBA" id="ARBA00022862"/>
    </source>
</evidence>
<dbReference type="STRING" id="1661398.A0A482VGD6"/>
<keyword evidence="4" id="KW-0479">Metal-binding</keyword>
<dbReference type="InterPro" id="IPR001424">
    <property type="entry name" value="SOD_Cu_Zn_dom"/>
</dbReference>
<sequence length="225" mass="23989">MLLNLCYSLLLVGGAYSAALQALGMENALYEVPGLGNRPLIIKMYPAVENYQSDLYEVYAEPYNYDLRATMAIAVIQGEGENAVKGEIMFLQRHPPIGPVLIRGNLTDLPAGKHGLHIHQSGDMRQGCEKLGAHFNPYLLRHGGPSDPVRHVGDLGNIEADEDGSAEFNIVDPLLSLTGGPRGIVGRAVVISTNPDDLGRGGTADSLITGDSGKPLACGVIAYIR</sequence>
<accession>A0A482VGD6</accession>
<evidence type="ECO:0000256" key="7">
    <source>
        <dbReference type="ARBA" id="ARBA00023002"/>
    </source>
</evidence>
<feature type="signal peptide" evidence="12">
    <location>
        <begin position="1"/>
        <end position="17"/>
    </location>
</feature>
<feature type="chain" id="PRO_5019734409" description="Extracellular superoxide dismutase [Cu-Zn]" evidence="12">
    <location>
        <begin position="18"/>
        <end position="225"/>
    </location>
</feature>
<dbReference type="CDD" id="cd00305">
    <property type="entry name" value="Cu-Zn_Superoxide_Dismutase"/>
    <property type="match status" value="1"/>
</dbReference>
<evidence type="ECO:0000256" key="2">
    <source>
        <dbReference type="ARBA" id="ARBA00010457"/>
    </source>
</evidence>
<keyword evidence="6" id="KW-0049">Antioxidant</keyword>
<dbReference type="Pfam" id="PF00080">
    <property type="entry name" value="Sod_Cu"/>
    <property type="match status" value="1"/>
</dbReference>
<feature type="non-terminal residue" evidence="14">
    <location>
        <position position="225"/>
    </location>
</feature>
<evidence type="ECO:0000256" key="10">
    <source>
        <dbReference type="ARBA" id="ARBA00049204"/>
    </source>
</evidence>
<dbReference type="InterPro" id="IPR036423">
    <property type="entry name" value="SOD-like_Cu/Zn_dom_sf"/>
</dbReference>
<dbReference type="InterPro" id="IPR024134">
    <property type="entry name" value="SOD_Cu/Zn_/chaperone"/>
</dbReference>
<evidence type="ECO:0000256" key="1">
    <source>
        <dbReference type="ARBA" id="ARBA00001947"/>
    </source>
</evidence>
<reference evidence="14 15" key="1">
    <citation type="submission" date="2017-03" db="EMBL/GenBank/DDBJ databases">
        <title>Genome of the blue death feigning beetle - Asbolus verrucosus.</title>
        <authorList>
            <person name="Rider S.D."/>
        </authorList>
    </citation>
    <scope>NUCLEOTIDE SEQUENCE [LARGE SCALE GENOMIC DNA]</scope>
    <source>
        <strain evidence="14">Butters</strain>
        <tissue evidence="14">Head and leg muscle</tissue>
    </source>
</reference>
<proteinExistence type="inferred from homology"/>
<dbReference type="GO" id="GO:0004784">
    <property type="term" value="F:superoxide dismutase activity"/>
    <property type="evidence" value="ECO:0007669"/>
    <property type="project" value="UniProtKB-EC"/>
</dbReference>
<dbReference type="OrthoDB" id="2015551at2759"/>
<feature type="domain" description="Superoxide dismutase copper/zinc binding" evidence="13">
    <location>
        <begin position="84"/>
        <end position="221"/>
    </location>
</feature>
<evidence type="ECO:0000259" key="13">
    <source>
        <dbReference type="Pfam" id="PF00080"/>
    </source>
</evidence>
<gene>
    <name evidence="14" type="ORF">BDFB_012850</name>
</gene>
<keyword evidence="5" id="KW-0862">Zinc</keyword>
<keyword evidence="15" id="KW-1185">Reference proteome</keyword>
<evidence type="ECO:0000313" key="15">
    <source>
        <dbReference type="Proteomes" id="UP000292052"/>
    </source>
</evidence>
<dbReference type="FunFam" id="2.60.40.200:FF:000004">
    <property type="entry name" value="Copper chaperone for superoxide dismutase"/>
    <property type="match status" value="1"/>
</dbReference>
<keyword evidence="9" id="KW-1015">Disulfide bond</keyword>
<protein>
    <recommendedName>
        <fullName evidence="11">Extracellular superoxide dismutase [Cu-Zn]</fullName>
        <ecNumber evidence="3">1.15.1.1</ecNumber>
    </recommendedName>
</protein>
<dbReference type="EMBL" id="QDEB01103791">
    <property type="protein sequence ID" value="RZC22664.1"/>
    <property type="molecule type" value="Genomic_DNA"/>
</dbReference>
<dbReference type="Gene3D" id="2.60.40.200">
    <property type="entry name" value="Superoxide dismutase, copper/zinc binding domain"/>
    <property type="match status" value="1"/>
</dbReference>
<name>A0A482VGD6_ASBVE</name>
<organism evidence="14 15">
    <name type="scientific">Asbolus verrucosus</name>
    <name type="common">Desert ironclad beetle</name>
    <dbReference type="NCBI Taxonomy" id="1661398"/>
    <lineage>
        <taxon>Eukaryota</taxon>
        <taxon>Metazoa</taxon>
        <taxon>Ecdysozoa</taxon>
        <taxon>Arthropoda</taxon>
        <taxon>Hexapoda</taxon>
        <taxon>Insecta</taxon>
        <taxon>Pterygota</taxon>
        <taxon>Neoptera</taxon>
        <taxon>Endopterygota</taxon>
        <taxon>Coleoptera</taxon>
        <taxon>Polyphaga</taxon>
        <taxon>Cucujiformia</taxon>
        <taxon>Tenebrionidae</taxon>
        <taxon>Pimeliinae</taxon>
        <taxon>Asbolus</taxon>
    </lineage>
</organism>
<evidence type="ECO:0000313" key="14">
    <source>
        <dbReference type="EMBL" id="RZC22664.1"/>
    </source>
</evidence>
<dbReference type="SUPFAM" id="SSF49329">
    <property type="entry name" value="Cu,Zn superoxide dismutase-like"/>
    <property type="match status" value="1"/>
</dbReference>
<comment type="similarity">
    <text evidence="2">Belongs to the Cu-Zn superoxide dismutase family.</text>
</comment>
<evidence type="ECO:0000256" key="3">
    <source>
        <dbReference type="ARBA" id="ARBA00012682"/>
    </source>
</evidence>
<evidence type="ECO:0000256" key="8">
    <source>
        <dbReference type="ARBA" id="ARBA00023008"/>
    </source>
</evidence>
<keyword evidence="7" id="KW-0560">Oxidoreductase</keyword>
<evidence type="ECO:0000256" key="5">
    <source>
        <dbReference type="ARBA" id="ARBA00022833"/>
    </source>
</evidence>
<dbReference type="PANTHER" id="PTHR10003">
    <property type="entry name" value="SUPEROXIDE DISMUTASE CU-ZN -RELATED"/>
    <property type="match status" value="1"/>
</dbReference>
<evidence type="ECO:0000256" key="4">
    <source>
        <dbReference type="ARBA" id="ARBA00022723"/>
    </source>
</evidence>
<keyword evidence="12" id="KW-0732">Signal</keyword>
<dbReference type="PRINTS" id="PR00068">
    <property type="entry name" value="CUZNDISMTASE"/>
</dbReference>